<feature type="signal peptide" evidence="1">
    <location>
        <begin position="1"/>
        <end position="20"/>
    </location>
</feature>
<name>A0A1Y2CWY1_9FUNG</name>
<feature type="chain" id="PRO_5010992328" evidence="1">
    <location>
        <begin position="21"/>
        <end position="116"/>
    </location>
</feature>
<evidence type="ECO:0000256" key="1">
    <source>
        <dbReference type="SAM" id="SignalP"/>
    </source>
</evidence>
<proteinExistence type="predicted"/>
<keyword evidence="1" id="KW-0732">Signal</keyword>
<dbReference type="AlphaFoldDB" id="A0A1Y2CWY1"/>
<gene>
    <name evidence="2" type="ORF">BCR33DRAFT_457900</name>
</gene>
<evidence type="ECO:0000313" key="2">
    <source>
        <dbReference type="EMBL" id="ORY51533.1"/>
    </source>
</evidence>
<dbReference type="EMBL" id="MCGO01000005">
    <property type="protein sequence ID" value="ORY51533.1"/>
    <property type="molecule type" value="Genomic_DNA"/>
</dbReference>
<dbReference type="Proteomes" id="UP000193642">
    <property type="component" value="Unassembled WGS sequence"/>
</dbReference>
<evidence type="ECO:0000313" key="3">
    <source>
        <dbReference type="Proteomes" id="UP000193642"/>
    </source>
</evidence>
<keyword evidence="3" id="KW-1185">Reference proteome</keyword>
<protein>
    <submittedName>
        <fullName evidence="2">Uncharacterized protein</fullName>
    </submittedName>
</protein>
<reference evidence="2 3" key="1">
    <citation type="submission" date="2016-07" db="EMBL/GenBank/DDBJ databases">
        <title>Pervasive Adenine N6-methylation of Active Genes in Fungi.</title>
        <authorList>
            <consortium name="DOE Joint Genome Institute"/>
            <person name="Mondo S.J."/>
            <person name="Dannebaum R.O."/>
            <person name="Kuo R.C."/>
            <person name="Labutti K."/>
            <person name="Haridas S."/>
            <person name="Kuo A."/>
            <person name="Salamov A."/>
            <person name="Ahrendt S.R."/>
            <person name="Lipzen A."/>
            <person name="Sullivan W."/>
            <person name="Andreopoulos W.B."/>
            <person name="Clum A."/>
            <person name="Lindquist E."/>
            <person name="Daum C."/>
            <person name="Ramamoorthy G.K."/>
            <person name="Gryganskyi A."/>
            <person name="Culley D."/>
            <person name="Magnuson J.K."/>
            <person name="James T.Y."/>
            <person name="O'Malley M.A."/>
            <person name="Stajich J.E."/>
            <person name="Spatafora J.W."/>
            <person name="Visel A."/>
            <person name="Grigoriev I.V."/>
        </authorList>
    </citation>
    <scope>NUCLEOTIDE SEQUENCE [LARGE SCALE GENOMIC DNA]</scope>
    <source>
        <strain evidence="2 3">JEL800</strain>
    </source>
</reference>
<organism evidence="2 3">
    <name type="scientific">Rhizoclosmatium globosum</name>
    <dbReference type="NCBI Taxonomy" id="329046"/>
    <lineage>
        <taxon>Eukaryota</taxon>
        <taxon>Fungi</taxon>
        <taxon>Fungi incertae sedis</taxon>
        <taxon>Chytridiomycota</taxon>
        <taxon>Chytridiomycota incertae sedis</taxon>
        <taxon>Chytridiomycetes</taxon>
        <taxon>Chytridiales</taxon>
        <taxon>Chytriomycetaceae</taxon>
        <taxon>Rhizoclosmatium</taxon>
    </lineage>
</organism>
<sequence length="116" mass="13273">MKINVLIVQLFSFCYGVIWAKQTNSNTELTSSSPPCFSSPKQTGVYIDHHAFQLDSDGCLTAQFFADQLPRWTQRKNTLIASTQFWKVVQNTSNHIYQPRSFSPCSTFLEDSVRIM</sequence>
<accession>A0A1Y2CWY1</accession>
<comment type="caution">
    <text evidence="2">The sequence shown here is derived from an EMBL/GenBank/DDBJ whole genome shotgun (WGS) entry which is preliminary data.</text>
</comment>